<evidence type="ECO:0000256" key="7">
    <source>
        <dbReference type="ARBA" id="ARBA00023136"/>
    </source>
</evidence>
<comment type="similarity">
    <text evidence="2">Belongs to the VKOR family.</text>
</comment>
<comment type="caution">
    <text evidence="12">The sequence shown here is derived from an EMBL/GenBank/DDBJ whole genome shotgun (WGS) entry which is preliminary data.</text>
</comment>
<keyword evidence="6" id="KW-0560">Oxidoreductase</keyword>
<gene>
    <name evidence="12" type="ORF">BJY28_000902</name>
</gene>
<accession>A0A852X6Q2</accession>
<keyword evidence="5 10" id="KW-1133">Transmembrane helix</keyword>
<evidence type="ECO:0000256" key="2">
    <source>
        <dbReference type="ARBA" id="ARBA00006214"/>
    </source>
</evidence>
<proteinExistence type="inferred from homology"/>
<dbReference type="EMBL" id="JACBZX010000001">
    <property type="protein sequence ID" value="NYG36433.1"/>
    <property type="molecule type" value="Genomic_DNA"/>
</dbReference>
<evidence type="ECO:0000256" key="8">
    <source>
        <dbReference type="ARBA" id="ARBA00023157"/>
    </source>
</evidence>
<keyword evidence="8" id="KW-1015">Disulfide bond</keyword>
<dbReference type="AlphaFoldDB" id="A0A852X6Q2"/>
<reference evidence="12 13" key="1">
    <citation type="submission" date="2020-07" db="EMBL/GenBank/DDBJ databases">
        <title>Sequencing the genomes of 1000 actinobacteria strains.</title>
        <authorList>
            <person name="Klenk H.-P."/>
        </authorList>
    </citation>
    <scope>NUCLEOTIDE SEQUENCE [LARGE SCALE GENOMIC DNA]</scope>
    <source>
        <strain evidence="12 13">DSM 24723</strain>
    </source>
</reference>
<evidence type="ECO:0000256" key="5">
    <source>
        <dbReference type="ARBA" id="ARBA00022989"/>
    </source>
</evidence>
<dbReference type="Gene3D" id="1.20.1440.130">
    <property type="entry name" value="VKOR domain"/>
    <property type="match status" value="1"/>
</dbReference>
<dbReference type="RefSeq" id="WP_179461940.1">
    <property type="nucleotide sequence ID" value="NZ_JACBZX010000001.1"/>
</dbReference>
<sequence>MTAPAKGPIAGWLLTVCGALGLAAAAILSYEKYRLLENPFYVPSCSVNETVSCTQIMQSAQSSAFGFPNPYLGLVGFAVVLTTGVVVLAGARLARWYWLGLAGGILAGAAFVLWLMYQSIVVIGALCPYCMVVWAVMIVLTGALARGALRARRG</sequence>
<dbReference type="InterPro" id="IPR041714">
    <property type="entry name" value="VKOR_Actinobacteria"/>
</dbReference>
<dbReference type="Pfam" id="PF07884">
    <property type="entry name" value="VKOR"/>
    <property type="match status" value="1"/>
</dbReference>
<dbReference type="GO" id="GO:0048038">
    <property type="term" value="F:quinone binding"/>
    <property type="evidence" value="ECO:0007669"/>
    <property type="project" value="UniProtKB-KW"/>
</dbReference>
<evidence type="ECO:0000313" key="12">
    <source>
        <dbReference type="EMBL" id="NYG36433.1"/>
    </source>
</evidence>
<comment type="subcellular location">
    <subcellularLocation>
        <location evidence="1">Membrane</location>
        <topology evidence="1">Multi-pass membrane protein</topology>
    </subcellularLocation>
</comment>
<dbReference type="InterPro" id="IPR012932">
    <property type="entry name" value="VKOR"/>
</dbReference>
<feature type="transmembrane region" description="Helical" evidence="10">
    <location>
        <begin position="123"/>
        <end position="145"/>
    </location>
</feature>
<keyword evidence="7 10" id="KW-0472">Membrane</keyword>
<dbReference type="PANTHER" id="PTHR34573:SF1">
    <property type="entry name" value="VITAMIN K EPOXIDE REDUCTASE DOMAIN-CONTAINING PROTEIN"/>
    <property type="match status" value="1"/>
</dbReference>
<name>A0A852X6Q2_9MICO</name>
<feature type="domain" description="Vitamin K epoxide reductase" evidence="11">
    <location>
        <begin position="7"/>
        <end position="148"/>
    </location>
</feature>
<keyword evidence="13" id="KW-1185">Reference proteome</keyword>
<dbReference type="PANTHER" id="PTHR34573">
    <property type="entry name" value="VKC DOMAIN-CONTAINING PROTEIN"/>
    <property type="match status" value="1"/>
</dbReference>
<dbReference type="Proteomes" id="UP000592181">
    <property type="component" value="Unassembled WGS sequence"/>
</dbReference>
<dbReference type="GO" id="GO:0016020">
    <property type="term" value="C:membrane"/>
    <property type="evidence" value="ECO:0007669"/>
    <property type="project" value="UniProtKB-SubCell"/>
</dbReference>
<feature type="transmembrane region" description="Helical" evidence="10">
    <location>
        <begin position="71"/>
        <end position="89"/>
    </location>
</feature>
<evidence type="ECO:0000256" key="9">
    <source>
        <dbReference type="ARBA" id="ARBA00023284"/>
    </source>
</evidence>
<evidence type="ECO:0000259" key="11">
    <source>
        <dbReference type="SMART" id="SM00756"/>
    </source>
</evidence>
<dbReference type="GO" id="GO:0016491">
    <property type="term" value="F:oxidoreductase activity"/>
    <property type="evidence" value="ECO:0007669"/>
    <property type="project" value="UniProtKB-KW"/>
</dbReference>
<dbReference type="CDD" id="cd12922">
    <property type="entry name" value="VKOR_5"/>
    <property type="match status" value="1"/>
</dbReference>
<evidence type="ECO:0000256" key="6">
    <source>
        <dbReference type="ARBA" id="ARBA00023002"/>
    </source>
</evidence>
<evidence type="ECO:0000256" key="1">
    <source>
        <dbReference type="ARBA" id="ARBA00004141"/>
    </source>
</evidence>
<organism evidence="12 13">
    <name type="scientific">Janibacter alkaliphilus</name>
    <dbReference type="NCBI Taxonomy" id="1069963"/>
    <lineage>
        <taxon>Bacteria</taxon>
        <taxon>Bacillati</taxon>
        <taxon>Actinomycetota</taxon>
        <taxon>Actinomycetes</taxon>
        <taxon>Micrococcales</taxon>
        <taxon>Intrasporangiaceae</taxon>
        <taxon>Janibacter</taxon>
    </lineage>
</organism>
<keyword evidence="4" id="KW-0874">Quinone</keyword>
<keyword evidence="3 10" id="KW-0812">Transmembrane</keyword>
<protein>
    <submittedName>
        <fullName evidence="12">Putative membrane protein</fullName>
    </submittedName>
</protein>
<dbReference type="SMART" id="SM00756">
    <property type="entry name" value="VKc"/>
    <property type="match status" value="1"/>
</dbReference>
<evidence type="ECO:0000313" key="13">
    <source>
        <dbReference type="Proteomes" id="UP000592181"/>
    </source>
</evidence>
<evidence type="ECO:0000256" key="4">
    <source>
        <dbReference type="ARBA" id="ARBA00022719"/>
    </source>
</evidence>
<evidence type="ECO:0000256" key="3">
    <source>
        <dbReference type="ARBA" id="ARBA00022692"/>
    </source>
</evidence>
<keyword evidence="9" id="KW-0676">Redox-active center</keyword>
<evidence type="ECO:0000256" key="10">
    <source>
        <dbReference type="SAM" id="Phobius"/>
    </source>
</evidence>
<feature type="transmembrane region" description="Helical" evidence="10">
    <location>
        <begin position="96"/>
        <end position="117"/>
    </location>
</feature>
<dbReference type="InterPro" id="IPR038354">
    <property type="entry name" value="VKOR_sf"/>
</dbReference>